<gene>
    <name evidence="2" type="ORF">PPERSA_11331</name>
</gene>
<comment type="caution">
    <text evidence="2">The sequence shown here is derived from an EMBL/GenBank/DDBJ whole genome shotgun (WGS) entry which is preliminary data.</text>
</comment>
<organism evidence="2 3">
    <name type="scientific">Pseudocohnilembus persalinus</name>
    <name type="common">Ciliate</name>
    <dbReference type="NCBI Taxonomy" id="266149"/>
    <lineage>
        <taxon>Eukaryota</taxon>
        <taxon>Sar</taxon>
        <taxon>Alveolata</taxon>
        <taxon>Ciliophora</taxon>
        <taxon>Intramacronucleata</taxon>
        <taxon>Oligohymenophorea</taxon>
        <taxon>Scuticociliatia</taxon>
        <taxon>Philasterida</taxon>
        <taxon>Pseudocohnilembidae</taxon>
        <taxon>Pseudocohnilembus</taxon>
    </lineage>
</organism>
<protein>
    <submittedName>
        <fullName evidence="2">Uncharacterized protein</fullName>
    </submittedName>
</protein>
<sequence length="443" mass="52414">MESKKFVFNYQNKHNLQQKNIKALKQIFSNKQEQLKQQQKETNQYPIQQNDVQEQQYQNDNKQQQNAKNQNKSQTHLLNKSISPLKKSCSQSIQLQLSDLKQGYNSLIDNSPLTKQQNQNNKTPSNYLSQINLYDQISNQDQFSFTKLSDQKEVEIQQNQNVKKLHQKSLSLHKNDNNQKLQFLAEQYIPRGKTKSFNEMNYLQMKNSNQEQISDKSPRKNTNFYSTFNSIQQKLEKIQNRSKSKIKPLLSGVSNSGYQDSQINSTQKFQIYENMFGRSFCYKNNAESTPKNLIQSNINRPQTQAQNQNQQYTQTNNNRSCSNFYQHFKQYNTNSNSNKSNKLQENLLKNLTNQKQQNQGQNFSQFQNYLQNVNFEGQNKLQQQKPYQMDINNLDQQKIINNENLKSTKNNTNNIEQKQKLNNIFQKKKSLDNKQKKNVLWKY</sequence>
<dbReference type="InParanoid" id="A0A0V0QPC1"/>
<feature type="compositionally biased region" description="Low complexity" evidence="1">
    <location>
        <begin position="57"/>
        <end position="74"/>
    </location>
</feature>
<evidence type="ECO:0000313" key="3">
    <source>
        <dbReference type="Proteomes" id="UP000054937"/>
    </source>
</evidence>
<keyword evidence="3" id="KW-1185">Reference proteome</keyword>
<accession>A0A0V0QPC1</accession>
<evidence type="ECO:0000313" key="2">
    <source>
        <dbReference type="EMBL" id="KRX04207.1"/>
    </source>
</evidence>
<dbReference type="AlphaFoldDB" id="A0A0V0QPC1"/>
<dbReference type="Proteomes" id="UP000054937">
    <property type="component" value="Unassembled WGS sequence"/>
</dbReference>
<proteinExistence type="predicted"/>
<reference evidence="2 3" key="1">
    <citation type="journal article" date="2015" name="Sci. Rep.">
        <title>Genome of the facultative scuticociliatosis pathogen Pseudocohnilembus persalinus provides insight into its virulence through horizontal gene transfer.</title>
        <authorList>
            <person name="Xiong J."/>
            <person name="Wang G."/>
            <person name="Cheng J."/>
            <person name="Tian M."/>
            <person name="Pan X."/>
            <person name="Warren A."/>
            <person name="Jiang C."/>
            <person name="Yuan D."/>
            <person name="Miao W."/>
        </authorList>
    </citation>
    <scope>NUCLEOTIDE SEQUENCE [LARGE SCALE GENOMIC DNA]</scope>
    <source>
        <strain evidence="2">36N120E</strain>
    </source>
</reference>
<dbReference type="EMBL" id="LDAU01000120">
    <property type="protein sequence ID" value="KRX04207.1"/>
    <property type="molecule type" value="Genomic_DNA"/>
</dbReference>
<feature type="region of interest" description="Disordered" evidence="1">
    <location>
        <begin position="57"/>
        <end position="76"/>
    </location>
</feature>
<evidence type="ECO:0000256" key="1">
    <source>
        <dbReference type="SAM" id="MobiDB-lite"/>
    </source>
</evidence>
<name>A0A0V0QPC1_PSEPJ</name>